<dbReference type="EMBL" id="JAIWYP010000006">
    <property type="protein sequence ID" value="KAH3808378.1"/>
    <property type="molecule type" value="Genomic_DNA"/>
</dbReference>
<evidence type="ECO:0000313" key="1">
    <source>
        <dbReference type="EMBL" id="KAH3808378.1"/>
    </source>
</evidence>
<organism evidence="1 2">
    <name type="scientific">Dreissena polymorpha</name>
    <name type="common">Zebra mussel</name>
    <name type="synonym">Mytilus polymorpha</name>
    <dbReference type="NCBI Taxonomy" id="45954"/>
    <lineage>
        <taxon>Eukaryota</taxon>
        <taxon>Metazoa</taxon>
        <taxon>Spiralia</taxon>
        <taxon>Lophotrochozoa</taxon>
        <taxon>Mollusca</taxon>
        <taxon>Bivalvia</taxon>
        <taxon>Autobranchia</taxon>
        <taxon>Heteroconchia</taxon>
        <taxon>Euheterodonta</taxon>
        <taxon>Imparidentia</taxon>
        <taxon>Neoheterodontei</taxon>
        <taxon>Myida</taxon>
        <taxon>Dreissenoidea</taxon>
        <taxon>Dreissenidae</taxon>
        <taxon>Dreissena</taxon>
    </lineage>
</organism>
<comment type="caution">
    <text evidence="1">The sequence shown here is derived from an EMBL/GenBank/DDBJ whole genome shotgun (WGS) entry which is preliminary data.</text>
</comment>
<proteinExistence type="predicted"/>
<reference evidence="1" key="1">
    <citation type="journal article" date="2019" name="bioRxiv">
        <title>The Genome of the Zebra Mussel, Dreissena polymorpha: A Resource for Invasive Species Research.</title>
        <authorList>
            <person name="McCartney M.A."/>
            <person name="Auch B."/>
            <person name="Kono T."/>
            <person name="Mallez S."/>
            <person name="Zhang Y."/>
            <person name="Obille A."/>
            <person name="Becker A."/>
            <person name="Abrahante J.E."/>
            <person name="Garbe J."/>
            <person name="Badalamenti J.P."/>
            <person name="Herman A."/>
            <person name="Mangelson H."/>
            <person name="Liachko I."/>
            <person name="Sullivan S."/>
            <person name="Sone E.D."/>
            <person name="Koren S."/>
            <person name="Silverstein K.A.T."/>
            <person name="Beckman K.B."/>
            <person name="Gohl D.M."/>
        </authorList>
    </citation>
    <scope>NUCLEOTIDE SEQUENCE</scope>
    <source>
        <strain evidence="1">Duluth1</strain>
        <tissue evidence="1">Whole animal</tissue>
    </source>
</reference>
<reference evidence="1" key="2">
    <citation type="submission" date="2020-11" db="EMBL/GenBank/DDBJ databases">
        <authorList>
            <person name="McCartney M.A."/>
            <person name="Auch B."/>
            <person name="Kono T."/>
            <person name="Mallez S."/>
            <person name="Becker A."/>
            <person name="Gohl D.M."/>
            <person name="Silverstein K.A.T."/>
            <person name="Koren S."/>
            <person name="Bechman K.B."/>
            <person name="Herman A."/>
            <person name="Abrahante J.E."/>
            <person name="Garbe J."/>
        </authorList>
    </citation>
    <scope>NUCLEOTIDE SEQUENCE</scope>
    <source>
        <strain evidence="1">Duluth1</strain>
        <tissue evidence="1">Whole animal</tissue>
    </source>
</reference>
<accession>A0A9D4G449</accession>
<dbReference type="AlphaFoldDB" id="A0A9D4G449"/>
<dbReference type="Proteomes" id="UP000828390">
    <property type="component" value="Unassembled WGS sequence"/>
</dbReference>
<evidence type="ECO:0000313" key="2">
    <source>
        <dbReference type="Proteomes" id="UP000828390"/>
    </source>
</evidence>
<name>A0A9D4G449_DREPO</name>
<gene>
    <name evidence="1" type="ORF">DPMN_136731</name>
</gene>
<protein>
    <submittedName>
        <fullName evidence="1">Uncharacterized protein</fullName>
    </submittedName>
</protein>
<sequence>MLGPGVCPWAPSTAAALCLDPECAHWAPSTEAALCLEPECDPGLLQLRPHYDWTQSVPLGSFN</sequence>
<keyword evidence="2" id="KW-1185">Reference proteome</keyword>